<proteinExistence type="predicted"/>
<dbReference type="AlphaFoldDB" id="A0AAN5D655"/>
<reference evidence="3" key="1">
    <citation type="submission" date="2022-10" db="EMBL/GenBank/DDBJ databases">
        <title>Genome assembly of Pristionchus species.</title>
        <authorList>
            <person name="Yoshida K."/>
            <person name="Sommer R.J."/>
        </authorList>
    </citation>
    <scope>NUCLEOTIDE SEQUENCE [LARGE SCALE GENOMIC DNA]</scope>
    <source>
        <strain evidence="3">RS5460</strain>
    </source>
</reference>
<evidence type="ECO:0000313" key="3">
    <source>
        <dbReference type="Proteomes" id="UP001328107"/>
    </source>
</evidence>
<name>A0AAN5D655_9BILA</name>
<gene>
    <name evidence="2" type="ORF">PMAYCL1PPCAC_26529</name>
</gene>
<comment type="caution">
    <text evidence="2">The sequence shown here is derived from an EMBL/GenBank/DDBJ whole genome shotgun (WGS) entry which is preliminary data.</text>
</comment>
<feature type="compositionally biased region" description="Basic and acidic residues" evidence="1">
    <location>
        <begin position="24"/>
        <end position="37"/>
    </location>
</feature>
<organism evidence="2 3">
    <name type="scientific">Pristionchus mayeri</name>
    <dbReference type="NCBI Taxonomy" id="1317129"/>
    <lineage>
        <taxon>Eukaryota</taxon>
        <taxon>Metazoa</taxon>
        <taxon>Ecdysozoa</taxon>
        <taxon>Nematoda</taxon>
        <taxon>Chromadorea</taxon>
        <taxon>Rhabditida</taxon>
        <taxon>Rhabditina</taxon>
        <taxon>Diplogasteromorpha</taxon>
        <taxon>Diplogasteroidea</taxon>
        <taxon>Neodiplogasteridae</taxon>
        <taxon>Pristionchus</taxon>
    </lineage>
</organism>
<dbReference type="Proteomes" id="UP001328107">
    <property type="component" value="Unassembled WGS sequence"/>
</dbReference>
<evidence type="ECO:0000256" key="1">
    <source>
        <dbReference type="SAM" id="MobiDB-lite"/>
    </source>
</evidence>
<keyword evidence="3" id="KW-1185">Reference proteome</keyword>
<sequence>MNAVVAISDLQEERQTGHHHREHREHERLGHYSKSPDGDAEIRLVEMADKSKGRVVHIWAVGKPDVCIGAQRSLGVADLLMQCRWGID</sequence>
<feature type="region of interest" description="Disordered" evidence="1">
    <location>
        <begin position="7"/>
        <end position="37"/>
    </location>
</feature>
<evidence type="ECO:0000313" key="2">
    <source>
        <dbReference type="EMBL" id="GMR56334.1"/>
    </source>
</evidence>
<protein>
    <submittedName>
        <fullName evidence="2">Uncharacterized protein</fullName>
    </submittedName>
</protein>
<accession>A0AAN5D655</accession>
<dbReference type="EMBL" id="BTRK01000005">
    <property type="protein sequence ID" value="GMR56334.1"/>
    <property type="molecule type" value="Genomic_DNA"/>
</dbReference>